<dbReference type="Proteomes" id="UP001431192">
    <property type="component" value="Unassembled WGS sequence"/>
</dbReference>
<dbReference type="EMBL" id="JAODOQ010000001">
    <property type="protein sequence ID" value="MCT8985451.1"/>
    <property type="molecule type" value="Genomic_DNA"/>
</dbReference>
<sequence length="61" mass="7004">MLDSTKVQYPPLQLIQTWVWMMIESGNPELQDKGRNNLISAFGSLAKANEYLVQQEKNKAH</sequence>
<accession>A0ABT2P2F8</accession>
<comment type="caution">
    <text evidence="1">The sequence shown here is derived from an EMBL/GenBank/DDBJ whole genome shotgun (WGS) entry which is preliminary data.</text>
</comment>
<organism evidence="1 2">
    <name type="scientific">Shewanella phaeophyticola</name>
    <dbReference type="NCBI Taxonomy" id="2978345"/>
    <lineage>
        <taxon>Bacteria</taxon>
        <taxon>Pseudomonadati</taxon>
        <taxon>Pseudomonadota</taxon>
        <taxon>Gammaproteobacteria</taxon>
        <taxon>Alteromonadales</taxon>
        <taxon>Shewanellaceae</taxon>
        <taxon>Shewanella</taxon>
    </lineage>
</organism>
<protein>
    <submittedName>
        <fullName evidence="1">Uncharacterized protein</fullName>
    </submittedName>
</protein>
<dbReference type="RefSeq" id="WP_261731992.1">
    <property type="nucleotide sequence ID" value="NZ_JAODOQ010000001.1"/>
</dbReference>
<evidence type="ECO:0000313" key="1">
    <source>
        <dbReference type="EMBL" id="MCT8985451.1"/>
    </source>
</evidence>
<keyword evidence="2" id="KW-1185">Reference proteome</keyword>
<reference evidence="1" key="1">
    <citation type="submission" date="2022-09" db="EMBL/GenBank/DDBJ databases">
        <title>Shewanella sp. KJ10-1 sp.nov, isolated from marine algae.</title>
        <authorList>
            <person name="Butt M."/>
            <person name="Lee J.K."/>
            <person name="Kim J.M."/>
            <person name="Choi D.G."/>
        </authorList>
    </citation>
    <scope>NUCLEOTIDE SEQUENCE</scope>
    <source>
        <strain evidence="1">KJ10-1</strain>
    </source>
</reference>
<name>A0ABT2P2F8_9GAMM</name>
<gene>
    <name evidence="1" type="ORF">N4T56_01535</name>
</gene>
<proteinExistence type="predicted"/>
<evidence type="ECO:0000313" key="2">
    <source>
        <dbReference type="Proteomes" id="UP001431192"/>
    </source>
</evidence>